<dbReference type="GeneID" id="27688879"/>
<dbReference type="Gene3D" id="1.25.40.10">
    <property type="entry name" value="Tetratricopeptide repeat domain"/>
    <property type="match status" value="3"/>
</dbReference>
<dbReference type="PIRSF" id="PIRSF038922">
    <property type="entry name" value="SRP72"/>
    <property type="match status" value="1"/>
</dbReference>
<dbReference type="PANTHER" id="PTHR14094:SF9">
    <property type="entry name" value="SIGNAL RECOGNITION PARTICLE SUBUNIT SRP72"/>
    <property type="match status" value="1"/>
</dbReference>
<organism evidence="12 13">
    <name type="scientific">Spizellomyces punctatus (strain DAOM BR117)</name>
    <dbReference type="NCBI Taxonomy" id="645134"/>
    <lineage>
        <taxon>Eukaryota</taxon>
        <taxon>Fungi</taxon>
        <taxon>Fungi incertae sedis</taxon>
        <taxon>Chytridiomycota</taxon>
        <taxon>Chytridiomycota incertae sedis</taxon>
        <taxon>Chytridiomycetes</taxon>
        <taxon>Spizellomycetales</taxon>
        <taxon>Spizellomycetaceae</taxon>
        <taxon>Spizellomyces</taxon>
    </lineage>
</organism>
<dbReference type="EMBL" id="KQ257458">
    <property type="protein sequence ID" value="KNC99257.1"/>
    <property type="molecule type" value="Genomic_DNA"/>
</dbReference>
<dbReference type="RefSeq" id="XP_016607297.1">
    <property type="nucleotide sequence ID" value="XM_016753721.1"/>
</dbReference>
<dbReference type="VEuPathDB" id="FungiDB:SPPG_05512"/>
<evidence type="ECO:0000256" key="5">
    <source>
        <dbReference type="ARBA" id="ARBA00022490"/>
    </source>
</evidence>
<keyword evidence="7 9" id="KW-0733">Signal recognition particle</keyword>
<evidence type="ECO:0000256" key="7">
    <source>
        <dbReference type="ARBA" id="ARBA00023135"/>
    </source>
</evidence>
<name>A0A0L0HDQ4_SPIPD</name>
<dbReference type="PANTHER" id="PTHR14094">
    <property type="entry name" value="SIGNAL RECOGNITION PARTICLE 72"/>
    <property type="match status" value="1"/>
</dbReference>
<dbReference type="Pfam" id="PF08492">
    <property type="entry name" value="SRP72"/>
    <property type="match status" value="1"/>
</dbReference>
<evidence type="ECO:0000256" key="10">
    <source>
        <dbReference type="SAM" id="MobiDB-lite"/>
    </source>
</evidence>
<feature type="compositionally biased region" description="Basic and acidic residues" evidence="10">
    <location>
        <begin position="618"/>
        <end position="630"/>
    </location>
</feature>
<dbReference type="STRING" id="645134.A0A0L0HDQ4"/>
<evidence type="ECO:0000256" key="3">
    <source>
        <dbReference type="ARBA" id="ARBA00007676"/>
    </source>
</evidence>
<feature type="region of interest" description="Disordered" evidence="10">
    <location>
        <begin position="533"/>
        <end position="661"/>
    </location>
</feature>
<dbReference type="InterPro" id="IPR011990">
    <property type="entry name" value="TPR-like_helical_dom_sf"/>
</dbReference>
<keyword evidence="8 9" id="KW-0687">Ribonucleoprotein</keyword>
<dbReference type="GO" id="GO:0005786">
    <property type="term" value="C:signal recognition particle, endoplasmic reticulum targeting"/>
    <property type="evidence" value="ECO:0007669"/>
    <property type="project" value="UniProtKB-UniRule"/>
</dbReference>
<reference evidence="12 13" key="1">
    <citation type="submission" date="2009-08" db="EMBL/GenBank/DDBJ databases">
        <title>The Genome Sequence of Spizellomyces punctatus strain DAOM BR117.</title>
        <authorList>
            <consortium name="The Broad Institute Genome Sequencing Platform"/>
            <person name="Russ C."/>
            <person name="Cuomo C."/>
            <person name="Shea T."/>
            <person name="Young S.K."/>
            <person name="Zeng Q."/>
            <person name="Koehrsen M."/>
            <person name="Haas B."/>
            <person name="Borodovsky M."/>
            <person name="Guigo R."/>
            <person name="Alvarado L."/>
            <person name="Berlin A."/>
            <person name="Bochicchio J."/>
            <person name="Borenstein D."/>
            <person name="Chapman S."/>
            <person name="Chen Z."/>
            <person name="Engels R."/>
            <person name="Freedman E."/>
            <person name="Gellesch M."/>
            <person name="Goldberg J."/>
            <person name="Griggs A."/>
            <person name="Gujja S."/>
            <person name="Heiman D."/>
            <person name="Hepburn T."/>
            <person name="Howarth C."/>
            <person name="Jen D."/>
            <person name="Larson L."/>
            <person name="Lewis B."/>
            <person name="Mehta T."/>
            <person name="Park D."/>
            <person name="Pearson M."/>
            <person name="Roberts A."/>
            <person name="Saif S."/>
            <person name="Shenoy N."/>
            <person name="Sisk P."/>
            <person name="Stolte C."/>
            <person name="Sykes S."/>
            <person name="Thomson T."/>
            <person name="Walk T."/>
            <person name="White J."/>
            <person name="Yandava C."/>
            <person name="Burger G."/>
            <person name="Gray M.W."/>
            <person name="Holland P.W.H."/>
            <person name="King N."/>
            <person name="Lang F.B.F."/>
            <person name="Roger A.J."/>
            <person name="Ruiz-Trillo I."/>
            <person name="Lander E."/>
            <person name="Nusbaum C."/>
        </authorList>
    </citation>
    <scope>NUCLEOTIDE SEQUENCE [LARGE SCALE GENOMIC DNA]</scope>
    <source>
        <strain evidence="12 13">DAOM BR117</strain>
    </source>
</reference>
<dbReference type="InterPro" id="IPR019734">
    <property type="entry name" value="TPR_rpt"/>
</dbReference>
<keyword evidence="13" id="KW-1185">Reference proteome</keyword>
<evidence type="ECO:0000256" key="2">
    <source>
        <dbReference type="ARBA" id="ARBA00004496"/>
    </source>
</evidence>
<comment type="function">
    <text evidence="9">Component of the signal recognition particle (SRP) complex, a ribonucleoprotein complex that mediates the cotranslational targeting of secretory and membrane proteins to the endoplasmic reticulum (ER).</text>
</comment>
<dbReference type="GO" id="GO:0005783">
    <property type="term" value="C:endoplasmic reticulum"/>
    <property type="evidence" value="ECO:0007669"/>
    <property type="project" value="UniProtKB-SubCell"/>
</dbReference>
<feature type="compositionally biased region" description="Basic and acidic residues" evidence="10">
    <location>
        <begin position="572"/>
        <end position="584"/>
    </location>
</feature>
<evidence type="ECO:0000313" key="13">
    <source>
        <dbReference type="Proteomes" id="UP000053201"/>
    </source>
</evidence>
<keyword evidence="5 9" id="KW-0963">Cytoplasm</keyword>
<evidence type="ECO:0000256" key="8">
    <source>
        <dbReference type="ARBA" id="ARBA00023274"/>
    </source>
</evidence>
<dbReference type="InParanoid" id="A0A0L0HDQ4"/>
<dbReference type="GO" id="GO:0006614">
    <property type="term" value="P:SRP-dependent cotranslational protein targeting to membrane"/>
    <property type="evidence" value="ECO:0007669"/>
    <property type="project" value="UniProtKB-UniRule"/>
</dbReference>
<feature type="compositionally biased region" description="Gly residues" evidence="10">
    <location>
        <begin position="604"/>
        <end position="613"/>
    </location>
</feature>
<dbReference type="OrthoDB" id="5421607at2759"/>
<feature type="domain" description="Signal recognition particle SRP72 subunit RNA-binding" evidence="11">
    <location>
        <begin position="546"/>
        <end position="586"/>
    </location>
</feature>
<dbReference type="AlphaFoldDB" id="A0A0L0HDQ4"/>
<protein>
    <recommendedName>
        <fullName evidence="4 9">Signal recognition particle subunit SRP72</fullName>
    </recommendedName>
</protein>
<dbReference type="InterPro" id="IPR013699">
    <property type="entry name" value="Signal_recog_part_SRP72_RNA-bd"/>
</dbReference>
<evidence type="ECO:0000256" key="9">
    <source>
        <dbReference type="PIRNR" id="PIRNR038922"/>
    </source>
</evidence>
<dbReference type="OMA" id="NDMKVLA"/>
<dbReference type="InterPro" id="IPR026270">
    <property type="entry name" value="SRP72"/>
</dbReference>
<dbReference type="GO" id="GO:0043022">
    <property type="term" value="F:ribosome binding"/>
    <property type="evidence" value="ECO:0007669"/>
    <property type="project" value="TreeGrafter"/>
</dbReference>
<comment type="subcellular location">
    <subcellularLocation>
        <location evidence="2 9">Cytoplasm</location>
    </subcellularLocation>
    <subcellularLocation>
        <location evidence="1">Endoplasmic reticulum</location>
    </subcellularLocation>
</comment>
<dbReference type="FunCoup" id="A0A0L0HDQ4">
    <property type="interactions" value="433"/>
</dbReference>
<proteinExistence type="inferred from homology"/>
<dbReference type="Pfam" id="PF17004">
    <property type="entry name" value="SRP_TPR_like"/>
    <property type="match status" value="1"/>
</dbReference>
<evidence type="ECO:0000259" key="11">
    <source>
        <dbReference type="Pfam" id="PF08492"/>
    </source>
</evidence>
<comment type="similarity">
    <text evidence="3 9">Belongs to the SRP72 family.</text>
</comment>
<keyword evidence="6" id="KW-0256">Endoplasmic reticulum</keyword>
<sequence>MAETTQGLFVELNSMCLGSNYDKIVETCDKILRSEPSDPDAIHTKIVALIRLEQYTNALKLIDSPTIPTFLREELVFERAYCLYRANRLQDCLDLVRKQREDAAKNFGSDVERSLRHLEAQVLYRFEKYDNCDQIYKELSTSAEEYEQGELRANILAVKAAAVANGEKLVDEMEIDVSSDSYEVAYNVACMHLAKRELDQAASLLEKAKGLCRESLAAEQYSEEEIQQELAVIAVQLAYVHQLQGRSAEAIELYETVLKLKGTDTAISAIASNNLMTVKKNRDLPDAAKLYRLATSSGLEHKLTSVQRRIIAVNGALLSLSMSKFGDARQKAKALCDQYPGDDTPYLILAGISLQEKKLPSKALEELQQYVQKLPHSLSIHLALAQLLIEQSNLRGALNLMKTFADSASEDKRYQPAVVSLLVWLYGQVNEVDTAVSLLEEATRFWKGSNNERPILKQLASYKLKCQRPQDAAQDYERLVKADPTDVESVAGLIIAYSEFDPSLAEQYQQYLPSDAQVPKSFIDVDAIESAFGSTGNNKRMRETGAEGSSKPKKRKRKPKLPKNIDPNVAPDPERWLPKRDRSTYAKKGKGKRDIGKGPQGAALAGGGLGGTGSANIEGRKSVGAKKETPPDSPQLAPVTQKPAPPAQQATSNKKKKKGKK</sequence>
<dbReference type="Proteomes" id="UP000053201">
    <property type="component" value="Unassembled WGS sequence"/>
</dbReference>
<accession>A0A0L0HDQ4</accession>
<evidence type="ECO:0000256" key="4">
    <source>
        <dbReference type="ARBA" id="ARBA00018350"/>
    </source>
</evidence>
<gene>
    <name evidence="12" type="ORF">SPPG_05512</name>
</gene>
<dbReference type="SUPFAM" id="SSF48452">
    <property type="entry name" value="TPR-like"/>
    <property type="match status" value="1"/>
</dbReference>
<evidence type="ECO:0000256" key="1">
    <source>
        <dbReference type="ARBA" id="ARBA00004240"/>
    </source>
</evidence>
<dbReference type="eggNOG" id="KOG2376">
    <property type="taxonomic scope" value="Eukaryota"/>
</dbReference>
<evidence type="ECO:0000256" key="6">
    <source>
        <dbReference type="ARBA" id="ARBA00022824"/>
    </source>
</evidence>
<dbReference type="SMART" id="SM00028">
    <property type="entry name" value="TPR"/>
    <property type="match status" value="3"/>
</dbReference>
<dbReference type="GO" id="GO:0008312">
    <property type="term" value="F:7S RNA binding"/>
    <property type="evidence" value="ECO:0007669"/>
    <property type="project" value="InterPro"/>
</dbReference>
<evidence type="ECO:0000313" key="12">
    <source>
        <dbReference type="EMBL" id="KNC99257.1"/>
    </source>
</evidence>
<feature type="compositionally biased region" description="Basic residues" evidence="10">
    <location>
        <begin position="551"/>
        <end position="561"/>
    </location>
</feature>
<dbReference type="InterPro" id="IPR031545">
    <property type="entry name" value="SRP72_TPR-like"/>
</dbReference>